<sequence length="136" mass="14423">MTTIHGNAHVNGAWLDLSQYSCSKVSLILKITQSFQIRCLKWQLGVPAGSASHGNSDVLPLGRDHSLKLTTSPLSLLPCSLPQHRYGDNERGTVAHDRGAGAASEVGKPRSSLRPSSAAGVSDLGLCVHHTIFMGI</sequence>
<dbReference type="AlphaFoldDB" id="A0A8T0ID15"/>
<protein>
    <submittedName>
        <fullName evidence="2">Uncharacterized protein</fullName>
    </submittedName>
</protein>
<evidence type="ECO:0000313" key="2">
    <source>
        <dbReference type="EMBL" id="KAG0580799.1"/>
    </source>
</evidence>
<gene>
    <name evidence="2" type="ORF">KC19_4G200300</name>
</gene>
<comment type="caution">
    <text evidence="2">The sequence shown here is derived from an EMBL/GenBank/DDBJ whole genome shotgun (WGS) entry which is preliminary data.</text>
</comment>
<proteinExistence type="predicted"/>
<keyword evidence="3" id="KW-1185">Reference proteome</keyword>
<organism evidence="2 3">
    <name type="scientific">Ceratodon purpureus</name>
    <name type="common">Fire moss</name>
    <name type="synonym">Dicranum purpureum</name>
    <dbReference type="NCBI Taxonomy" id="3225"/>
    <lineage>
        <taxon>Eukaryota</taxon>
        <taxon>Viridiplantae</taxon>
        <taxon>Streptophyta</taxon>
        <taxon>Embryophyta</taxon>
        <taxon>Bryophyta</taxon>
        <taxon>Bryophytina</taxon>
        <taxon>Bryopsida</taxon>
        <taxon>Dicranidae</taxon>
        <taxon>Pseudoditrichales</taxon>
        <taxon>Ditrichaceae</taxon>
        <taxon>Ceratodon</taxon>
    </lineage>
</organism>
<accession>A0A8T0ID15</accession>
<dbReference type="EMBL" id="CM026424">
    <property type="protein sequence ID" value="KAG0580799.1"/>
    <property type="molecule type" value="Genomic_DNA"/>
</dbReference>
<evidence type="ECO:0000313" key="3">
    <source>
        <dbReference type="Proteomes" id="UP000822688"/>
    </source>
</evidence>
<name>A0A8T0ID15_CERPU</name>
<feature type="compositionally biased region" description="Basic and acidic residues" evidence="1">
    <location>
        <begin position="90"/>
        <end position="99"/>
    </location>
</feature>
<reference evidence="2" key="1">
    <citation type="submission" date="2020-06" db="EMBL/GenBank/DDBJ databases">
        <title>WGS assembly of Ceratodon purpureus strain R40.</title>
        <authorList>
            <person name="Carey S.B."/>
            <person name="Jenkins J."/>
            <person name="Shu S."/>
            <person name="Lovell J.T."/>
            <person name="Sreedasyam A."/>
            <person name="Maumus F."/>
            <person name="Tiley G.P."/>
            <person name="Fernandez-Pozo N."/>
            <person name="Barry K."/>
            <person name="Chen C."/>
            <person name="Wang M."/>
            <person name="Lipzen A."/>
            <person name="Daum C."/>
            <person name="Saski C.A."/>
            <person name="Payton A.C."/>
            <person name="Mcbreen J.C."/>
            <person name="Conrad R.E."/>
            <person name="Kollar L.M."/>
            <person name="Olsson S."/>
            <person name="Huttunen S."/>
            <person name="Landis J.B."/>
            <person name="Wickett N.J."/>
            <person name="Johnson M.G."/>
            <person name="Rensing S.A."/>
            <person name="Grimwood J."/>
            <person name="Schmutz J."/>
            <person name="Mcdaniel S.F."/>
        </authorList>
    </citation>
    <scope>NUCLEOTIDE SEQUENCE</scope>
    <source>
        <strain evidence="2">R40</strain>
    </source>
</reference>
<evidence type="ECO:0000256" key="1">
    <source>
        <dbReference type="SAM" id="MobiDB-lite"/>
    </source>
</evidence>
<dbReference type="Proteomes" id="UP000822688">
    <property type="component" value="Chromosome 4"/>
</dbReference>
<feature type="region of interest" description="Disordered" evidence="1">
    <location>
        <begin position="90"/>
        <end position="119"/>
    </location>
</feature>